<name>A0A2L2DL20_MIMIV</name>
<keyword evidence="1" id="KW-0862">Zinc</keyword>
<protein>
    <recommendedName>
        <fullName evidence="2">C2H2-type domain-containing protein</fullName>
    </recommendedName>
</protein>
<dbReference type="Proteomes" id="UP000279644">
    <property type="component" value="Segment"/>
</dbReference>
<reference evidence="3" key="1">
    <citation type="journal article" date="2017" name="Front. Microbiol.">
        <title>Genome Characterization of the First Mimiviruses of Lineage C Isolated in Brazil.</title>
        <authorList>
            <person name="Assis F.L."/>
            <person name="Franco-Luiz A.P.M."/>
            <person name="Dos Santos R.N."/>
            <person name="Campos F.S."/>
            <person name="Dornas F.P."/>
            <person name="Borato P.V.M."/>
            <person name="Franco A.C."/>
            <person name="Abrahao J.S."/>
            <person name="Colson P."/>
            <person name="Scola B."/>
        </authorList>
    </citation>
    <scope>NUCLEOTIDE SEQUENCE [LARGE SCALE GENOMIC DNA]</scope>
</reference>
<dbReference type="Pfam" id="PF00096">
    <property type="entry name" value="zf-C2H2"/>
    <property type="match status" value="2"/>
</dbReference>
<evidence type="ECO:0000256" key="1">
    <source>
        <dbReference type="PROSITE-ProRule" id="PRU00042"/>
    </source>
</evidence>
<organism evidence="3">
    <name type="scientific">Acanthamoeba polyphaga mimivirus</name>
    <name type="common">APMV</name>
    <dbReference type="NCBI Taxonomy" id="212035"/>
    <lineage>
        <taxon>Viruses</taxon>
        <taxon>Varidnaviria</taxon>
        <taxon>Bamfordvirae</taxon>
        <taxon>Nucleocytoviricota</taxon>
        <taxon>Megaviricetes</taxon>
        <taxon>Imitervirales</taxon>
        <taxon>Mimiviridae</taxon>
        <taxon>Megamimivirinae</taxon>
        <taxon>Mimivirus</taxon>
        <taxon>Mimivirus bradfordmassiliense</taxon>
    </lineage>
</organism>
<dbReference type="EMBL" id="MG602508">
    <property type="protein sequence ID" value="AVG46861.1"/>
    <property type="molecule type" value="Genomic_DNA"/>
</dbReference>
<keyword evidence="1" id="KW-0479">Metal-binding</keyword>
<dbReference type="Gene3D" id="3.30.160.60">
    <property type="entry name" value="Classic Zinc Finger"/>
    <property type="match status" value="1"/>
</dbReference>
<accession>A0A2L2DL20</accession>
<evidence type="ECO:0000313" key="3">
    <source>
        <dbReference type="EMBL" id="AVG46861.1"/>
    </source>
</evidence>
<evidence type="ECO:0000259" key="2">
    <source>
        <dbReference type="PROSITE" id="PS50157"/>
    </source>
</evidence>
<dbReference type="InterPro" id="IPR013087">
    <property type="entry name" value="Znf_C2H2_type"/>
</dbReference>
<dbReference type="InterPro" id="IPR036236">
    <property type="entry name" value="Znf_C2H2_sf"/>
</dbReference>
<keyword evidence="1" id="KW-0863">Zinc-finger</keyword>
<dbReference type="SUPFAM" id="SSF57667">
    <property type="entry name" value="beta-beta-alpha zinc fingers"/>
    <property type="match status" value="1"/>
</dbReference>
<dbReference type="SMART" id="SM00355">
    <property type="entry name" value="ZnF_C2H2"/>
    <property type="match status" value="2"/>
</dbReference>
<sequence length="285" mass="33129">MPIYTCDKCSKQFDHKSKYNRHIERIRSCVNKKNISGSKTAKKLPDHKCKYCKKKFSRKDSLNRHLNSCKIKNPVIKKSKNINNGDKNTNGNKNIIAIDSKNCNNNNNNKTYNIILNFASSTTNDLSSHDILSFLKSNTGIIEKFIEITNFNPNKPQHHNVYYPDMKSGYGVIYKDKKWTKKRIHEIISKLLDSKVEDLNIIVNELSDYLNKKSIKKIKDAIKDADFSKPDSRKKLISYIKPILYENKDIIIKTRKINNNENIDILNNGVSFKDFDKAIQRLNKK</sequence>
<feature type="domain" description="C2H2-type" evidence="2">
    <location>
        <begin position="4"/>
        <end position="28"/>
    </location>
</feature>
<organismHost>
    <name type="scientific">Acanthamoeba polyphaga</name>
    <name type="common">Amoeba</name>
    <dbReference type="NCBI Taxonomy" id="5757"/>
</organismHost>
<proteinExistence type="predicted"/>
<feature type="domain" description="C2H2-type" evidence="2">
    <location>
        <begin position="47"/>
        <end position="74"/>
    </location>
</feature>
<dbReference type="PROSITE" id="PS50157">
    <property type="entry name" value="ZINC_FINGER_C2H2_2"/>
    <property type="match status" value="2"/>
</dbReference>
<dbReference type="GO" id="GO:0008270">
    <property type="term" value="F:zinc ion binding"/>
    <property type="evidence" value="ECO:0007669"/>
    <property type="project" value="UniProtKB-KW"/>
</dbReference>